<feature type="compositionally biased region" description="Basic and acidic residues" evidence="7">
    <location>
        <begin position="135"/>
        <end position="150"/>
    </location>
</feature>
<organism evidence="8 9">
    <name type="scientific">Pterulicium gracile</name>
    <dbReference type="NCBI Taxonomy" id="1884261"/>
    <lineage>
        <taxon>Eukaryota</taxon>
        <taxon>Fungi</taxon>
        <taxon>Dikarya</taxon>
        <taxon>Basidiomycota</taxon>
        <taxon>Agaricomycotina</taxon>
        <taxon>Agaricomycetes</taxon>
        <taxon>Agaricomycetidae</taxon>
        <taxon>Agaricales</taxon>
        <taxon>Pleurotineae</taxon>
        <taxon>Pterulaceae</taxon>
        <taxon>Pterulicium</taxon>
    </lineage>
</organism>
<evidence type="ECO:0000313" key="9">
    <source>
        <dbReference type="Proteomes" id="UP000305067"/>
    </source>
</evidence>
<gene>
    <name evidence="8" type="ORF">BDV98DRAFT_647727</name>
</gene>
<evidence type="ECO:0000256" key="5">
    <source>
        <dbReference type="ARBA" id="ARBA00023128"/>
    </source>
</evidence>
<evidence type="ECO:0000313" key="8">
    <source>
        <dbReference type="EMBL" id="TFL06754.1"/>
    </source>
</evidence>
<feature type="region of interest" description="Disordered" evidence="7">
    <location>
        <begin position="135"/>
        <end position="170"/>
    </location>
</feature>
<proteinExistence type="predicted"/>
<keyword evidence="3" id="KW-0999">Mitochondrion inner membrane</keyword>
<name>A0A5C3R6E3_9AGAR</name>
<keyword evidence="9" id="KW-1185">Reference proteome</keyword>
<keyword evidence="2" id="KW-0812">Transmembrane</keyword>
<dbReference type="AlphaFoldDB" id="A0A5C3R6E3"/>
<evidence type="ECO:0000256" key="6">
    <source>
        <dbReference type="ARBA" id="ARBA00023136"/>
    </source>
</evidence>
<protein>
    <submittedName>
        <fullName evidence="8">Uncharacterized protein</fullName>
    </submittedName>
</protein>
<keyword evidence="6" id="KW-0472">Membrane</keyword>
<dbReference type="Proteomes" id="UP000305067">
    <property type="component" value="Unassembled WGS sequence"/>
</dbReference>
<dbReference type="PANTHER" id="PTHR21382:SF1">
    <property type="entry name" value="NADH DEHYDROGENASE [UBIQUINONE] 1 ALPHA SUBCOMPLEX SUBUNIT 11"/>
    <property type="match status" value="1"/>
</dbReference>
<comment type="subcellular location">
    <subcellularLocation>
        <location evidence="1">Mitochondrion inner membrane</location>
        <topology evidence="1">Multi-pass membrane protein</topology>
    </subcellularLocation>
</comment>
<reference evidence="8 9" key="1">
    <citation type="journal article" date="2019" name="Nat. Ecol. Evol.">
        <title>Megaphylogeny resolves global patterns of mushroom evolution.</title>
        <authorList>
            <person name="Varga T."/>
            <person name="Krizsan K."/>
            <person name="Foldi C."/>
            <person name="Dima B."/>
            <person name="Sanchez-Garcia M."/>
            <person name="Sanchez-Ramirez S."/>
            <person name="Szollosi G.J."/>
            <person name="Szarkandi J.G."/>
            <person name="Papp V."/>
            <person name="Albert L."/>
            <person name="Andreopoulos W."/>
            <person name="Angelini C."/>
            <person name="Antonin V."/>
            <person name="Barry K.W."/>
            <person name="Bougher N.L."/>
            <person name="Buchanan P."/>
            <person name="Buyck B."/>
            <person name="Bense V."/>
            <person name="Catcheside P."/>
            <person name="Chovatia M."/>
            <person name="Cooper J."/>
            <person name="Damon W."/>
            <person name="Desjardin D."/>
            <person name="Finy P."/>
            <person name="Geml J."/>
            <person name="Haridas S."/>
            <person name="Hughes K."/>
            <person name="Justo A."/>
            <person name="Karasinski D."/>
            <person name="Kautmanova I."/>
            <person name="Kiss B."/>
            <person name="Kocsube S."/>
            <person name="Kotiranta H."/>
            <person name="LaButti K.M."/>
            <person name="Lechner B.E."/>
            <person name="Liimatainen K."/>
            <person name="Lipzen A."/>
            <person name="Lukacs Z."/>
            <person name="Mihaltcheva S."/>
            <person name="Morgado L.N."/>
            <person name="Niskanen T."/>
            <person name="Noordeloos M.E."/>
            <person name="Ohm R.A."/>
            <person name="Ortiz-Santana B."/>
            <person name="Ovrebo C."/>
            <person name="Racz N."/>
            <person name="Riley R."/>
            <person name="Savchenko A."/>
            <person name="Shiryaev A."/>
            <person name="Soop K."/>
            <person name="Spirin V."/>
            <person name="Szebenyi C."/>
            <person name="Tomsovsky M."/>
            <person name="Tulloss R.E."/>
            <person name="Uehling J."/>
            <person name="Grigoriev I.V."/>
            <person name="Vagvolgyi C."/>
            <person name="Papp T."/>
            <person name="Martin F.M."/>
            <person name="Miettinen O."/>
            <person name="Hibbett D.S."/>
            <person name="Nagy L.G."/>
        </authorList>
    </citation>
    <scope>NUCLEOTIDE SEQUENCE [LARGE SCALE GENOMIC DNA]</scope>
    <source>
        <strain evidence="8 9">CBS 309.79</strain>
    </source>
</reference>
<dbReference type="STRING" id="1884261.A0A5C3R6E3"/>
<sequence length="170" mass="17670">MVNETRSLDSTVTYEPKAALYNTTLLGLQGLGVGACVSALQNALSKHSAGASGFFTRTGGQMGFFGALGATYALVDAIAANNRETHDPWNGAIGGCAAGFLVGVRRRSLPIALGSCAFIGATVGVYDYTAGVQGKDDTIDKPKSKEEKRKAFFKQPPAPLIPNSQSPAEV</sequence>
<evidence type="ECO:0000256" key="4">
    <source>
        <dbReference type="ARBA" id="ARBA00022989"/>
    </source>
</evidence>
<keyword evidence="4" id="KW-1133">Transmembrane helix</keyword>
<dbReference type="GO" id="GO:0045271">
    <property type="term" value="C:respiratory chain complex I"/>
    <property type="evidence" value="ECO:0007669"/>
    <property type="project" value="InterPro"/>
</dbReference>
<evidence type="ECO:0000256" key="1">
    <source>
        <dbReference type="ARBA" id="ARBA00004448"/>
    </source>
</evidence>
<dbReference type="GO" id="GO:0005743">
    <property type="term" value="C:mitochondrial inner membrane"/>
    <property type="evidence" value="ECO:0007669"/>
    <property type="project" value="UniProtKB-SubCell"/>
</dbReference>
<evidence type="ECO:0000256" key="7">
    <source>
        <dbReference type="SAM" id="MobiDB-lite"/>
    </source>
</evidence>
<dbReference type="EMBL" id="ML178815">
    <property type="protein sequence ID" value="TFL06754.1"/>
    <property type="molecule type" value="Genomic_DNA"/>
</dbReference>
<dbReference type="OrthoDB" id="1913277at2759"/>
<dbReference type="GO" id="GO:0006120">
    <property type="term" value="P:mitochondrial electron transport, NADH to ubiquinone"/>
    <property type="evidence" value="ECO:0007669"/>
    <property type="project" value="InterPro"/>
</dbReference>
<evidence type="ECO:0000256" key="2">
    <source>
        <dbReference type="ARBA" id="ARBA00022692"/>
    </source>
</evidence>
<keyword evidence="5" id="KW-0496">Mitochondrion</keyword>
<accession>A0A5C3R6E3</accession>
<dbReference type="PANTHER" id="PTHR21382">
    <property type="entry name" value="NADH-UBIQUINONE OXIDOREDUCTASE SUBUNIT"/>
    <property type="match status" value="1"/>
</dbReference>
<dbReference type="InterPro" id="IPR039205">
    <property type="entry name" value="NDUFA11"/>
</dbReference>
<evidence type="ECO:0000256" key="3">
    <source>
        <dbReference type="ARBA" id="ARBA00022792"/>
    </source>
</evidence>